<accession>X1TL72</accession>
<name>X1TL72_9ZZZZ</name>
<reference evidence="1" key="1">
    <citation type="journal article" date="2014" name="Front. Microbiol.">
        <title>High frequency of phylogenetically diverse reductive dehalogenase-homologous genes in deep subseafloor sedimentary metagenomes.</title>
        <authorList>
            <person name="Kawai M."/>
            <person name="Futagami T."/>
            <person name="Toyoda A."/>
            <person name="Takaki Y."/>
            <person name="Nishi S."/>
            <person name="Hori S."/>
            <person name="Arai W."/>
            <person name="Tsubouchi T."/>
            <person name="Morono Y."/>
            <person name="Uchiyama I."/>
            <person name="Ito T."/>
            <person name="Fujiyama A."/>
            <person name="Inagaki F."/>
            <person name="Takami H."/>
        </authorList>
    </citation>
    <scope>NUCLEOTIDE SEQUENCE</scope>
    <source>
        <strain evidence="1">Expedition CK06-06</strain>
    </source>
</reference>
<dbReference type="EMBL" id="BARW01015211">
    <property type="protein sequence ID" value="GAI92111.1"/>
    <property type="molecule type" value="Genomic_DNA"/>
</dbReference>
<feature type="non-terminal residue" evidence="1">
    <location>
        <position position="1"/>
    </location>
</feature>
<dbReference type="AlphaFoldDB" id="X1TL72"/>
<gene>
    <name evidence="1" type="ORF">S12H4_26755</name>
</gene>
<protein>
    <submittedName>
        <fullName evidence="1">Uncharacterized protein</fullName>
    </submittedName>
</protein>
<organism evidence="1">
    <name type="scientific">marine sediment metagenome</name>
    <dbReference type="NCBI Taxonomy" id="412755"/>
    <lineage>
        <taxon>unclassified sequences</taxon>
        <taxon>metagenomes</taxon>
        <taxon>ecological metagenomes</taxon>
    </lineage>
</organism>
<proteinExistence type="predicted"/>
<evidence type="ECO:0000313" key="1">
    <source>
        <dbReference type="EMBL" id="GAI92111.1"/>
    </source>
</evidence>
<sequence>GSVLNTFGWSEPCDCSSFVGTEVELSVAERASVHAGPPQQRDNRSFRLLPAYV</sequence>
<comment type="caution">
    <text evidence="1">The sequence shown here is derived from an EMBL/GenBank/DDBJ whole genome shotgun (WGS) entry which is preliminary data.</text>
</comment>